<evidence type="ECO:0000313" key="1">
    <source>
        <dbReference type="EMBL" id="SER32133.1"/>
    </source>
</evidence>
<evidence type="ECO:0000313" key="2">
    <source>
        <dbReference type="Proteomes" id="UP000199572"/>
    </source>
</evidence>
<dbReference type="AlphaFoldDB" id="A0A1H9N9Q9"/>
<proteinExistence type="predicted"/>
<dbReference type="Proteomes" id="UP000199572">
    <property type="component" value="Unassembled WGS sequence"/>
</dbReference>
<dbReference type="RefSeq" id="WP_090883130.1">
    <property type="nucleotide sequence ID" value="NZ_FOGG01000007.1"/>
</dbReference>
<reference evidence="1 2" key="1">
    <citation type="submission" date="2016-10" db="EMBL/GenBank/DDBJ databases">
        <authorList>
            <person name="de Groot N.N."/>
        </authorList>
    </citation>
    <scope>NUCLEOTIDE SEQUENCE [LARGE SCALE GENOMIC DNA]</scope>
    <source>
        <strain evidence="1 2">DSM 18610</strain>
    </source>
</reference>
<gene>
    <name evidence="1" type="ORF">SAMN04488023_10798</name>
</gene>
<dbReference type="OrthoDB" id="680708at2"/>
<protein>
    <submittedName>
        <fullName evidence="1">Uncharacterized protein</fullName>
    </submittedName>
</protein>
<sequence length="254" mass="28228">MAIIKDGNLSGGLGDLVFGKDGRVRTKGKVTQSEATKKASSVFGKYISPMSKIIRDLFLPTHLHFTDGKMVNRMNSVISTITNQHLHVDGTFSFHAESFERLRGFDFNASSRLFDSLLFHPKLSLANDQLLIGIPHLTVAKHLRWPKGTHFCKLHIQVVFLNPEAGKCESLIDEMDWSRSGDVIEARELKYAISEGTVGIVWVSLTFHQGNATEYALSSKAFHPAGIIGAVYREGTDVLSVAQWKNVKVVFPMK</sequence>
<dbReference type="EMBL" id="FOGG01000007">
    <property type="protein sequence ID" value="SER32133.1"/>
    <property type="molecule type" value="Genomic_DNA"/>
</dbReference>
<accession>A0A1H9N9Q9</accession>
<name>A0A1H9N9Q9_9SPHI</name>
<organism evidence="1 2">
    <name type="scientific">Pedobacter rhizosphaerae</name>
    <dbReference type="NCBI Taxonomy" id="390241"/>
    <lineage>
        <taxon>Bacteria</taxon>
        <taxon>Pseudomonadati</taxon>
        <taxon>Bacteroidota</taxon>
        <taxon>Sphingobacteriia</taxon>
        <taxon>Sphingobacteriales</taxon>
        <taxon>Sphingobacteriaceae</taxon>
        <taxon>Pedobacter</taxon>
    </lineage>
</organism>
<keyword evidence="2" id="KW-1185">Reference proteome</keyword>